<evidence type="ECO:0000313" key="2">
    <source>
        <dbReference type="EMBL" id="KAJ4450705.1"/>
    </source>
</evidence>
<proteinExistence type="predicted"/>
<name>A0ABQ8TZM0_PERAM</name>
<feature type="region of interest" description="Disordered" evidence="1">
    <location>
        <begin position="34"/>
        <end position="91"/>
    </location>
</feature>
<gene>
    <name evidence="2" type="ORF">ANN_02134</name>
</gene>
<accession>A0ABQ8TZM0</accession>
<feature type="compositionally biased region" description="Basic and acidic residues" evidence="1">
    <location>
        <begin position="73"/>
        <end position="91"/>
    </location>
</feature>
<evidence type="ECO:0000256" key="1">
    <source>
        <dbReference type="SAM" id="MobiDB-lite"/>
    </source>
</evidence>
<dbReference type="EMBL" id="JAJSOF020000001">
    <property type="protein sequence ID" value="KAJ4450705.1"/>
    <property type="molecule type" value="Genomic_DNA"/>
</dbReference>
<keyword evidence="3" id="KW-1185">Reference proteome</keyword>
<feature type="compositionally biased region" description="Basic and acidic residues" evidence="1">
    <location>
        <begin position="41"/>
        <end position="65"/>
    </location>
</feature>
<comment type="caution">
    <text evidence="2">The sequence shown here is derived from an EMBL/GenBank/DDBJ whole genome shotgun (WGS) entry which is preliminary data.</text>
</comment>
<reference evidence="2 3" key="1">
    <citation type="journal article" date="2022" name="Allergy">
        <title>Genome assembly and annotation of Periplaneta americana reveal a comprehensive cockroach allergen profile.</title>
        <authorList>
            <person name="Wang L."/>
            <person name="Xiong Q."/>
            <person name="Saelim N."/>
            <person name="Wang L."/>
            <person name="Nong W."/>
            <person name="Wan A.T."/>
            <person name="Shi M."/>
            <person name="Liu X."/>
            <person name="Cao Q."/>
            <person name="Hui J.H.L."/>
            <person name="Sookrung N."/>
            <person name="Leung T.F."/>
            <person name="Tungtrongchitr A."/>
            <person name="Tsui S.K.W."/>
        </authorList>
    </citation>
    <scope>NUCLEOTIDE SEQUENCE [LARGE SCALE GENOMIC DNA]</scope>
    <source>
        <strain evidence="2">PWHHKU_190912</strain>
    </source>
</reference>
<protein>
    <submittedName>
        <fullName evidence="2">Uncharacterized protein</fullName>
    </submittedName>
</protein>
<organism evidence="2 3">
    <name type="scientific">Periplaneta americana</name>
    <name type="common">American cockroach</name>
    <name type="synonym">Blatta americana</name>
    <dbReference type="NCBI Taxonomy" id="6978"/>
    <lineage>
        <taxon>Eukaryota</taxon>
        <taxon>Metazoa</taxon>
        <taxon>Ecdysozoa</taxon>
        <taxon>Arthropoda</taxon>
        <taxon>Hexapoda</taxon>
        <taxon>Insecta</taxon>
        <taxon>Pterygota</taxon>
        <taxon>Neoptera</taxon>
        <taxon>Polyneoptera</taxon>
        <taxon>Dictyoptera</taxon>
        <taxon>Blattodea</taxon>
        <taxon>Blattoidea</taxon>
        <taxon>Blattidae</taxon>
        <taxon>Blattinae</taxon>
        <taxon>Periplaneta</taxon>
    </lineage>
</organism>
<evidence type="ECO:0000313" key="3">
    <source>
        <dbReference type="Proteomes" id="UP001148838"/>
    </source>
</evidence>
<sequence length="91" mass="10083">MAGLCQGGNEPPGFLKAKKDGACEMDRQNKKCTCVGNSGRRKNDVETDQKEEKELAGSLVEKKLSSEGCTGRNGEREKISRQKEISDDRRH</sequence>
<dbReference type="Proteomes" id="UP001148838">
    <property type="component" value="Unassembled WGS sequence"/>
</dbReference>